<keyword evidence="2" id="KW-1003">Cell membrane</keyword>
<sequence length="251" mass="25461">MSAGVLLVLAAALTAAGAWLLSASPERSRLRRLTGRAVAGRGACPRAGGIARLMPEAGGMGRPGAEAEGRVRPWPEAGGRMRGSGSADQRGGSAQWDGADGPSADAAGSLDALAFDLDLVAICLLAGLPADRALEHAAQASADRSGLALVARALRLGTDAVRGLRPELQVVETLIRFSGRTGVALAPLLSAHAAELRASEHRRRQIAAARLGVVLVLPLGVCVLPAFILLGVVPVLLTLVGDLLPALGGGR</sequence>
<evidence type="ECO:0000259" key="8">
    <source>
        <dbReference type="Pfam" id="PF00482"/>
    </source>
</evidence>
<dbReference type="Pfam" id="PF00482">
    <property type="entry name" value="T2SSF"/>
    <property type="match status" value="1"/>
</dbReference>
<accession>A0ABP5IE67</accession>
<evidence type="ECO:0000256" key="2">
    <source>
        <dbReference type="ARBA" id="ARBA00022475"/>
    </source>
</evidence>
<dbReference type="PANTHER" id="PTHR35007">
    <property type="entry name" value="INTEGRAL MEMBRANE PROTEIN-RELATED"/>
    <property type="match status" value="1"/>
</dbReference>
<dbReference type="EMBL" id="BAAAPZ010000008">
    <property type="protein sequence ID" value="GAA2098992.1"/>
    <property type="molecule type" value="Genomic_DNA"/>
</dbReference>
<evidence type="ECO:0000256" key="3">
    <source>
        <dbReference type="ARBA" id="ARBA00022692"/>
    </source>
</evidence>
<evidence type="ECO:0000256" key="7">
    <source>
        <dbReference type="SAM" id="Phobius"/>
    </source>
</evidence>
<comment type="subcellular location">
    <subcellularLocation>
        <location evidence="1">Cell membrane</location>
        <topology evidence="1">Multi-pass membrane protein</topology>
    </subcellularLocation>
</comment>
<name>A0ABP5IE67_9MICO</name>
<comment type="caution">
    <text evidence="9">The sequence shown here is derived from an EMBL/GenBank/DDBJ whole genome shotgun (WGS) entry which is preliminary data.</text>
</comment>
<keyword evidence="10" id="KW-1185">Reference proteome</keyword>
<feature type="domain" description="Type II secretion system protein GspF" evidence="8">
    <location>
        <begin position="117"/>
        <end position="231"/>
    </location>
</feature>
<evidence type="ECO:0000256" key="4">
    <source>
        <dbReference type="ARBA" id="ARBA00022989"/>
    </source>
</evidence>
<gene>
    <name evidence="9" type="ORF">GCM10009823_20600</name>
</gene>
<evidence type="ECO:0000256" key="1">
    <source>
        <dbReference type="ARBA" id="ARBA00004651"/>
    </source>
</evidence>
<reference evidence="10" key="1">
    <citation type="journal article" date="2019" name="Int. J. Syst. Evol. Microbiol.">
        <title>The Global Catalogue of Microorganisms (GCM) 10K type strain sequencing project: providing services to taxonomists for standard genome sequencing and annotation.</title>
        <authorList>
            <consortium name="The Broad Institute Genomics Platform"/>
            <consortium name="The Broad Institute Genome Sequencing Center for Infectious Disease"/>
            <person name="Wu L."/>
            <person name="Ma J."/>
        </authorList>
    </citation>
    <scope>NUCLEOTIDE SEQUENCE [LARGE SCALE GENOMIC DNA]</scope>
    <source>
        <strain evidence="10">JCM 15900</strain>
    </source>
</reference>
<protein>
    <recommendedName>
        <fullName evidence="8">Type II secretion system protein GspF domain-containing protein</fullName>
    </recommendedName>
</protein>
<evidence type="ECO:0000313" key="10">
    <source>
        <dbReference type="Proteomes" id="UP001500984"/>
    </source>
</evidence>
<dbReference type="Proteomes" id="UP001500984">
    <property type="component" value="Unassembled WGS sequence"/>
</dbReference>
<dbReference type="PANTHER" id="PTHR35007:SF3">
    <property type="entry name" value="POSSIBLE CONSERVED ALANINE RICH MEMBRANE PROTEIN"/>
    <property type="match status" value="1"/>
</dbReference>
<evidence type="ECO:0000256" key="5">
    <source>
        <dbReference type="ARBA" id="ARBA00023136"/>
    </source>
</evidence>
<feature type="transmembrane region" description="Helical" evidence="7">
    <location>
        <begin position="211"/>
        <end position="244"/>
    </location>
</feature>
<keyword evidence="4 7" id="KW-1133">Transmembrane helix</keyword>
<keyword evidence="3 7" id="KW-0812">Transmembrane</keyword>
<proteinExistence type="predicted"/>
<evidence type="ECO:0000313" key="9">
    <source>
        <dbReference type="EMBL" id="GAA2098992.1"/>
    </source>
</evidence>
<feature type="region of interest" description="Disordered" evidence="6">
    <location>
        <begin position="55"/>
        <end position="102"/>
    </location>
</feature>
<organism evidence="9 10">
    <name type="scientific">Brevibacterium salitolerans</name>
    <dbReference type="NCBI Taxonomy" id="1403566"/>
    <lineage>
        <taxon>Bacteria</taxon>
        <taxon>Bacillati</taxon>
        <taxon>Actinomycetota</taxon>
        <taxon>Actinomycetes</taxon>
        <taxon>Micrococcales</taxon>
        <taxon>Brevibacteriaceae</taxon>
        <taxon>Brevibacterium</taxon>
    </lineage>
</organism>
<keyword evidence="5 7" id="KW-0472">Membrane</keyword>
<evidence type="ECO:0000256" key="6">
    <source>
        <dbReference type="SAM" id="MobiDB-lite"/>
    </source>
</evidence>
<dbReference type="InterPro" id="IPR018076">
    <property type="entry name" value="T2SS_GspF_dom"/>
</dbReference>